<organism evidence="2">
    <name type="scientific">marine metagenome</name>
    <dbReference type="NCBI Taxonomy" id="408172"/>
    <lineage>
        <taxon>unclassified sequences</taxon>
        <taxon>metagenomes</taxon>
        <taxon>ecological metagenomes</taxon>
    </lineage>
</organism>
<dbReference type="PANTHER" id="PTHR24104">
    <property type="entry name" value="E3 UBIQUITIN-PROTEIN LIGASE NHLRC1-RELATED"/>
    <property type="match status" value="1"/>
</dbReference>
<dbReference type="AlphaFoldDB" id="A0A382G363"/>
<feature type="region of interest" description="Disordered" evidence="1">
    <location>
        <begin position="51"/>
        <end position="72"/>
    </location>
</feature>
<dbReference type="Gene3D" id="2.120.10.30">
    <property type="entry name" value="TolB, C-terminal domain"/>
    <property type="match status" value="1"/>
</dbReference>
<gene>
    <name evidence="2" type="ORF">METZ01_LOCUS221867</name>
</gene>
<dbReference type="GO" id="GO:0008270">
    <property type="term" value="F:zinc ion binding"/>
    <property type="evidence" value="ECO:0007669"/>
    <property type="project" value="UniProtKB-KW"/>
</dbReference>
<evidence type="ECO:0008006" key="3">
    <source>
        <dbReference type="Google" id="ProtNLM"/>
    </source>
</evidence>
<name>A0A382G363_9ZZZZ</name>
<proteinExistence type="predicted"/>
<sequence length="326" mass="35287">REGNVIGWFDAQQGHGMDVDDDGFVYLGQDTVRKYDPSTGEIVAEIARTPEREGGGRVGLPPPMIRQPGQGGRGPVAGFLGRPPPSPEEIAAAEAAKAAFRAKYPPETPMIVGGLEEIRIVGTDNEMYVADNYLRGRVLVFDLDTLEFKRGWGAYGKPLSEISTDDADHAYTPNGPMPQDFAGHLTLNVSNDGLVYAADRNANRIHVTTKEGEFLKEFIIAPGTGVGGSTGGVAFSSDPEQKYLIISSLTNNRIWFLNRDDGSIVHEMGHMGENGGQFFGLHMIAVDSQGNIYTGEVFAGERVQRFVPNDSPRGELLQQLAALPLQ</sequence>
<reference evidence="2" key="1">
    <citation type="submission" date="2018-05" db="EMBL/GenBank/DDBJ databases">
        <authorList>
            <person name="Lanie J.A."/>
            <person name="Ng W.-L."/>
            <person name="Kazmierczak K.M."/>
            <person name="Andrzejewski T.M."/>
            <person name="Davidsen T.M."/>
            <person name="Wayne K.J."/>
            <person name="Tettelin H."/>
            <person name="Glass J.I."/>
            <person name="Rusch D."/>
            <person name="Podicherti R."/>
            <person name="Tsui H.-C.T."/>
            <person name="Winkler M.E."/>
        </authorList>
    </citation>
    <scope>NUCLEOTIDE SEQUENCE</scope>
</reference>
<evidence type="ECO:0000256" key="1">
    <source>
        <dbReference type="SAM" id="MobiDB-lite"/>
    </source>
</evidence>
<accession>A0A382G363</accession>
<dbReference type="SUPFAM" id="SSF63829">
    <property type="entry name" value="Calcium-dependent phosphotriesterase"/>
    <property type="match status" value="1"/>
</dbReference>
<dbReference type="PANTHER" id="PTHR24104:SF25">
    <property type="entry name" value="PROTEIN LIN-41"/>
    <property type="match status" value="1"/>
</dbReference>
<protein>
    <recommendedName>
        <fullName evidence="3">SMP-30/Gluconolactonase/LRE-like region domain-containing protein</fullName>
    </recommendedName>
</protein>
<feature type="non-terminal residue" evidence="2">
    <location>
        <position position="1"/>
    </location>
</feature>
<dbReference type="InterPro" id="IPR050952">
    <property type="entry name" value="TRIM-NHL_E3_ligases"/>
</dbReference>
<evidence type="ECO:0000313" key="2">
    <source>
        <dbReference type="EMBL" id="SVB69013.1"/>
    </source>
</evidence>
<dbReference type="InterPro" id="IPR011042">
    <property type="entry name" value="6-blade_b-propeller_TolB-like"/>
</dbReference>
<dbReference type="EMBL" id="UINC01053009">
    <property type="protein sequence ID" value="SVB69013.1"/>
    <property type="molecule type" value="Genomic_DNA"/>
</dbReference>